<evidence type="ECO:0000313" key="3">
    <source>
        <dbReference type="Proteomes" id="UP000644507"/>
    </source>
</evidence>
<sequence length="241" mass="25990">MALISEVSAIVPGEEFRVGLRIQHDEGFHTYWQNPGIVGIATQLNWSLPEGFSAAPIQWPFPEKVDMAGHPAHGYHREVLLTVTMTPPATLPSGEITLEAEAIWMACARTCHPGQQKVSLTLPVASTSKPDPRTRPFFARADAELPKALAEWQAKLLTAPDATPIQLQLTPPDGWGGSPDSLYFFSTDGQVSSDQEQAVAPGPNGSLLMTLQRSEFSPEGKTSLSGILSSNSTLGTISVRY</sequence>
<reference evidence="2" key="1">
    <citation type="journal article" date="2014" name="Int. J. Syst. Evol. Microbiol.">
        <title>Complete genome sequence of Corynebacterium casei LMG S-19264T (=DSM 44701T), isolated from a smear-ripened cheese.</title>
        <authorList>
            <consortium name="US DOE Joint Genome Institute (JGI-PGF)"/>
            <person name="Walter F."/>
            <person name="Albersmeier A."/>
            <person name="Kalinowski J."/>
            <person name="Ruckert C."/>
        </authorList>
    </citation>
    <scope>NUCLEOTIDE SEQUENCE</scope>
    <source>
        <strain evidence="2">KCTC 12988</strain>
    </source>
</reference>
<organism evidence="2 3">
    <name type="scientific">Roseibacillus persicicus</name>
    <dbReference type="NCBI Taxonomy" id="454148"/>
    <lineage>
        <taxon>Bacteria</taxon>
        <taxon>Pseudomonadati</taxon>
        <taxon>Verrucomicrobiota</taxon>
        <taxon>Verrucomicrobiia</taxon>
        <taxon>Verrucomicrobiales</taxon>
        <taxon>Verrucomicrobiaceae</taxon>
        <taxon>Roseibacillus</taxon>
    </lineage>
</organism>
<gene>
    <name evidence="2" type="ORF">GCM10007100_14120</name>
</gene>
<dbReference type="AlphaFoldDB" id="A0A918TJ35"/>
<dbReference type="InterPro" id="IPR028250">
    <property type="entry name" value="DsbDN"/>
</dbReference>
<evidence type="ECO:0000313" key="2">
    <source>
        <dbReference type="EMBL" id="GHC49358.1"/>
    </source>
</evidence>
<evidence type="ECO:0000259" key="1">
    <source>
        <dbReference type="Pfam" id="PF11412"/>
    </source>
</evidence>
<dbReference type="EMBL" id="BMXI01000005">
    <property type="protein sequence ID" value="GHC49358.1"/>
    <property type="molecule type" value="Genomic_DNA"/>
</dbReference>
<dbReference type="Pfam" id="PF11412">
    <property type="entry name" value="DsbD_N"/>
    <property type="match status" value="1"/>
</dbReference>
<reference evidence="2" key="2">
    <citation type="submission" date="2020-09" db="EMBL/GenBank/DDBJ databases">
        <authorList>
            <person name="Sun Q."/>
            <person name="Kim S."/>
        </authorList>
    </citation>
    <scope>NUCLEOTIDE SEQUENCE</scope>
    <source>
        <strain evidence="2">KCTC 12988</strain>
    </source>
</reference>
<comment type="caution">
    <text evidence="2">The sequence shown here is derived from an EMBL/GenBank/DDBJ whole genome shotgun (WGS) entry which is preliminary data.</text>
</comment>
<protein>
    <recommendedName>
        <fullName evidence="1">Thiol:disulfide interchange protein DsbD N-terminal domain-containing protein</fullName>
    </recommendedName>
</protein>
<dbReference type="RefSeq" id="WP_194598374.1">
    <property type="nucleotide sequence ID" value="NZ_BMXI01000005.1"/>
</dbReference>
<proteinExistence type="predicted"/>
<name>A0A918TJ35_9BACT</name>
<feature type="domain" description="Thiol:disulfide interchange protein DsbD N-terminal" evidence="1">
    <location>
        <begin position="9"/>
        <end position="122"/>
    </location>
</feature>
<keyword evidence="3" id="KW-1185">Reference proteome</keyword>
<dbReference type="Proteomes" id="UP000644507">
    <property type="component" value="Unassembled WGS sequence"/>
</dbReference>
<accession>A0A918TJ35</accession>